<keyword evidence="3" id="KW-1185">Reference proteome</keyword>
<dbReference type="CDD" id="cd06140">
    <property type="entry name" value="DNA_polA_I_Bacillus_like_exo"/>
    <property type="match status" value="1"/>
</dbReference>
<protein>
    <recommendedName>
        <fullName evidence="1">3'-5' exonuclease domain-containing protein</fullName>
    </recommendedName>
</protein>
<dbReference type="Proteomes" id="UP000030023">
    <property type="component" value="Unassembled WGS sequence"/>
</dbReference>
<comment type="caution">
    <text evidence="2">The sequence shown here is derived from an EMBL/GenBank/DDBJ whole genome shotgun (WGS) entry which is preliminary data.</text>
</comment>
<dbReference type="SUPFAM" id="SSF47807">
    <property type="entry name" value="5' to 3' exonuclease, C-terminal subdomain"/>
    <property type="match status" value="1"/>
</dbReference>
<dbReference type="SUPFAM" id="SSF53098">
    <property type="entry name" value="Ribonuclease H-like"/>
    <property type="match status" value="1"/>
</dbReference>
<dbReference type="InterPro" id="IPR038969">
    <property type="entry name" value="FEN"/>
</dbReference>
<dbReference type="InterPro" id="IPR020045">
    <property type="entry name" value="DNA_polI_H3TH"/>
</dbReference>
<dbReference type="InterPro" id="IPR008918">
    <property type="entry name" value="HhH2"/>
</dbReference>
<evidence type="ECO:0000313" key="3">
    <source>
        <dbReference type="Proteomes" id="UP000030023"/>
    </source>
</evidence>
<dbReference type="Pfam" id="PF22619">
    <property type="entry name" value="DNA_polI_exo1"/>
    <property type="match status" value="1"/>
</dbReference>
<dbReference type="PANTHER" id="PTHR42646">
    <property type="entry name" value="FLAP ENDONUCLEASE XNI"/>
    <property type="match status" value="1"/>
</dbReference>
<feature type="non-terminal residue" evidence="2">
    <location>
        <position position="344"/>
    </location>
</feature>
<evidence type="ECO:0000313" key="2">
    <source>
        <dbReference type="EMBL" id="KGO31835.1"/>
    </source>
</evidence>
<dbReference type="InterPro" id="IPR036397">
    <property type="entry name" value="RNaseH_sf"/>
</dbReference>
<dbReference type="Gene3D" id="3.30.420.10">
    <property type="entry name" value="Ribonuclease H-like superfamily/Ribonuclease H"/>
    <property type="match status" value="1"/>
</dbReference>
<dbReference type="SMART" id="SM00474">
    <property type="entry name" value="35EXOc"/>
    <property type="match status" value="1"/>
</dbReference>
<dbReference type="InterPro" id="IPR002562">
    <property type="entry name" value="3'-5'_exonuclease_dom"/>
</dbReference>
<name>A0ABR4XR25_9LACO</name>
<dbReference type="EMBL" id="AXCV01000190">
    <property type="protein sequence ID" value="KGO31835.1"/>
    <property type="molecule type" value="Genomic_DNA"/>
</dbReference>
<feature type="domain" description="3'-5' exonuclease" evidence="1">
    <location>
        <begin position="130"/>
        <end position="298"/>
    </location>
</feature>
<proteinExistence type="predicted"/>
<dbReference type="SMART" id="SM00279">
    <property type="entry name" value="HhH2"/>
    <property type="match status" value="1"/>
</dbReference>
<accession>A0ABR4XR25</accession>
<dbReference type="InterPro" id="IPR012337">
    <property type="entry name" value="RNaseH-like_sf"/>
</dbReference>
<dbReference type="InterPro" id="IPR036279">
    <property type="entry name" value="5-3_exonuclease_C_sf"/>
</dbReference>
<dbReference type="CDD" id="cd09898">
    <property type="entry name" value="H3TH_53EXO"/>
    <property type="match status" value="1"/>
</dbReference>
<dbReference type="PANTHER" id="PTHR42646:SF2">
    <property type="entry name" value="5'-3' EXONUCLEASE FAMILY PROTEIN"/>
    <property type="match status" value="1"/>
</dbReference>
<dbReference type="Pfam" id="PF01367">
    <property type="entry name" value="5_3_exonuc"/>
    <property type="match status" value="1"/>
</dbReference>
<dbReference type="InterPro" id="IPR054690">
    <property type="entry name" value="DNA_polI_exonuclease"/>
</dbReference>
<reference evidence="2 3" key="1">
    <citation type="journal article" date="2014" name="Antonie Van Leeuwenhoek">
        <title>Oenococcus alcoholitolerans sp. nov., a lactic acid bacteria isolated from cachaca and ethanol fermentation processes.</title>
        <authorList>
            <person name="Badotti F."/>
            <person name="Moreira A.P."/>
            <person name="Tonon L.A."/>
            <person name="de Lucena B.T."/>
            <person name="Gomes Fde C."/>
            <person name="Kruger R."/>
            <person name="Thompson C.C."/>
            <person name="de Morais M.A.Jr."/>
            <person name="Rosa C.A."/>
            <person name="Thompson F.L."/>
        </authorList>
    </citation>
    <scope>NUCLEOTIDE SEQUENCE [LARGE SCALE GENOMIC DNA]</scope>
    <source>
        <strain evidence="2 3">UFRJ-M7.2.18</strain>
    </source>
</reference>
<sequence>MKALTGDSSDNYPGVTKVGEKTALRLLNKYGSLDGIYKNVDSMKASKLKENLVNDRDTAYRAQTLATIKCDAPVEIALEDLVVKPIDFQKLIEFYEELDFKVQLAKIHSMQKSGMIPENDEVDNDHKTNYFTELTAANLDHLTEIKDYLTVYFQTDSENYHQASILAFVIGNEQAGYFVSDDIQLLNSSVVRKLFTSSIPKYVFNAKELTVLLDHLGLKINNIQFDFLLVSYLLNTTDNDNKLSTLASRFKIYIESDDDVFGSKSKFKIPESEVLFKHLSQKASAISRLYAPSLRELKDNEQEDLYYKIELPLSDVLARMEINGIKLDQAELSDLGKEFDEKIS</sequence>
<dbReference type="Gene3D" id="1.10.150.20">
    <property type="entry name" value="5' to 3' exonuclease, C-terminal subdomain"/>
    <property type="match status" value="1"/>
</dbReference>
<gene>
    <name evidence="2" type="ORF">Q757_04735</name>
</gene>
<organism evidence="2 3">
    <name type="scientific">Oenococcus alcoholitolerans</name>
    <dbReference type="NCBI Taxonomy" id="931074"/>
    <lineage>
        <taxon>Bacteria</taxon>
        <taxon>Bacillati</taxon>
        <taxon>Bacillota</taxon>
        <taxon>Bacilli</taxon>
        <taxon>Lactobacillales</taxon>
        <taxon>Lactobacillaceae</taxon>
        <taxon>Oenococcus</taxon>
    </lineage>
</organism>
<evidence type="ECO:0000259" key="1">
    <source>
        <dbReference type="SMART" id="SM00474"/>
    </source>
</evidence>